<gene>
    <name evidence="1" type="ORF">COV06_00275</name>
</gene>
<evidence type="ECO:0000313" key="2">
    <source>
        <dbReference type="Proteomes" id="UP000230084"/>
    </source>
</evidence>
<sequence>MLCSVSEDVAQIVPTALAAIEKTADRIDREILPKSVIEETKQAMQACGTIQDREELARAPMFLIVS</sequence>
<dbReference type="EMBL" id="PCYM01000001">
    <property type="protein sequence ID" value="PIR47827.1"/>
    <property type="molecule type" value="Genomic_DNA"/>
</dbReference>
<evidence type="ECO:0000313" key="1">
    <source>
        <dbReference type="EMBL" id="PIR47827.1"/>
    </source>
</evidence>
<name>A0A2H0RN03_9BACT</name>
<dbReference type="AlphaFoldDB" id="A0A2H0RN03"/>
<reference evidence="1 2" key="1">
    <citation type="submission" date="2017-09" db="EMBL/GenBank/DDBJ databases">
        <title>Depth-based differentiation of microbial function through sediment-hosted aquifers and enrichment of novel symbionts in the deep terrestrial subsurface.</title>
        <authorList>
            <person name="Probst A.J."/>
            <person name="Ladd B."/>
            <person name="Jarett J.K."/>
            <person name="Geller-Mcgrath D.E."/>
            <person name="Sieber C.M."/>
            <person name="Emerson J.B."/>
            <person name="Anantharaman K."/>
            <person name="Thomas B.C."/>
            <person name="Malmstrom R."/>
            <person name="Stieglmeier M."/>
            <person name="Klingl A."/>
            <person name="Woyke T."/>
            <person name="Ryan C.M."/>
            <person name="Banfield J.F."/>
        </authorList>
    </citation>
    <scope>NUCLEOTIDE SEQUENCE [LARGE SCALE GENOMIC DNA]</scope>
    <source>
        <strain evidence="1">CG10_big_fil_rev_8_21_14_0_10_50_16</strain>
    </source>
</reference>
<protein>
    <submittedName>
        <fullName evidence="1">Uncharacterized protein</fullName>
    </submittedName>
</protein>
<organism evidence="1 2">
    <name type="scientific">Candidatus Uhrbacteria bacterium CG10_big_fil_rev_8_21_14_0_10_50_16</name>
    <dbReference type="NCBI Taxonomy" id="1975039"/>
    <lineage>
        <taxon>Bacteria</taxon>
        <taxon>Candidatus Uhriibacteriota</taxon>
    </lineage>
</organism>
<comment type="caution">
    <text evidence="1">The sequence shown here is derived from an EMBL/GenBank/DDBJ whole genome shotgun (WGS) entry which is preliminary data.</text>
</comment>
<accession>A0A2H0RN03</accession>
<proteinExistence type="predicted"/>
<dbReference type="Proteomes" id="UP000230084">
    <property type="component" value="Unassembled WGS sequence"/>
</dbReference>